<dbReference type="PANTHER" id="PTHR46313:SF3">
    <property type="entry name" value="PROLYCOPENE ISOMERASE, CHLOROPLASTIC"/>
    <property type="match status" value="1"/>
</dbReference>
<dbReference type="SUPFAM" id="SSF51905">
    <property type="entry name" value="FAD/NAD(P)-binding domain"/>
    <property type="match status" value="1"/>
</dbReference>
<dbReference type="InterPro" id="IPR036188">
    <property type="entry name" value="FAD/NAD-bd_sf"/>
</dbReference>
<dbReference type="GO" id="GO:0016491">
    <property type="term" value="F:oxidoreductase activity"/>
    <property type="evidence" value="ECO:0007669"/>
    <property type="project" value="InterPro"/>
</dbReference>
<feature type="domain" description="Amine oxidase" evidence="1">
    <location>
        <begin position="12"/>
        <end position="488"/>
    </location>
</feature>
<dbReference type="EMBL" id="CP051177">
    <property type="protein sequence ID" value="QKX51225.1"/>
    <property type="molecule type" value="Genomic_DNA"/>
</dbReference>
<proteinExistence type="predicted"/>
<dbReference type="Gene3D" id="3.50.50.60">
    <property type="entry name" value="FAD/NAD(P)-binding domain"/>
    <property type="match status" value="2"/>
</dbReference>
<dbReference type="AlphaFoldDB" id="A0A7H8QCW5"/>
<dbReference type="InterPro" id="IPR002937">
    <property type="entry name" value="Amino_oxidase"/>
</dbReference>
<dbReference type="PANTHER" id="PTHR46313">
    <property type="match status" value="1"/>
</dbReference>
<dbReference type="InterPro" id="IPR045892">
    <property type="entry name" value="CrtISO-like"/>
</dbReference>
<dbReference type="GO" id="GO:0016116">
    <property type="term" value="P:carotenoid metabolic process"/>
    <property type="evidence" value="ECO:0007669"/>
    <property type="project" value="InterPro"/>
</dbReference>
<dbReference type="Pfam" id="PF01593">
    <property type="entry name" value="Amino_oxidase"/>
    <property type="match status" value="1"/>
</dbReference>
<sequence length="495" mass="54756">MDQSVLVVGAGIGGLTAASMLAKYGMDVTLLESSSELGGCAGKYQRNQYLFPVGATLGMGLEENGIVERVFRYLEKPFPLEPLETVMEMVHPEAAFKFFKDREKHVSQMVRRFPEYERQIQAFYSEIFSVAANIRTLMGPLPTLPPSTPKEWAFLTAALRPRHAKLLPFFNQTLEQRLKRHGLEQLQLFRQMIDALLIDSLQTGSKDASYLLAALALDIYHEGAYYIPGGLYQLAEIMGKSLAENGGTLKKRRTVVKLQQQGSKWAATDQRGNQYQADHVVLNVPIHQLPELLAPSLLNKLKKPLREGIATPTWTTLSLYIAVDSSKLEVPLPLFRQIAAKNGEGLAEGDYFFMSSSRPDDLLRAPAGIQTVTISTHTRFENWDTKDKYEASRETVSGRILGAIEKLIPGFQEAILYLETGAPKAWEHYTGRPNGYVGGFPQTVNAALFNAISHRSGLPGLYVCGDHIFPGAGTIGVATSGIHVARTISGKRLIY</sequence>
<gene>
    <name evidence="2" type="ORF">HF394_11835</name>
</gene>
<name>A0A7H8QCW5_9BACL</name>
<organism evidence="2 3">
    <name type="scientific">Planococcus glaciei</name>
    <dbReference type="NCBI Taxonomy" id="459472"/>
    <lineage>
        <taxon>Bacteria</taxon>
        <taxon>Bacillati</taxon>
        <taxon>Bacillota</taxon>
        <taxon>Bacilli</taxon>
        <taxon>Bacillales</taxon>
        <taxon>Caryophanaceae</taxon>
        <taxon>Planococcus</taxon>
    </lineage>
</organism>
<evidence type="ECO:0000313" key="3">
    <source>
        <dbReference type="Proteomes" id="UP000509222"/>
    </source>
</evidence>
<evidence type="ECO:0000313" key="2">
    <source>
        <dbReference type="EMBL" id="QKX51225.1"/>
    </source>
</evidence>
<dbReference type="Proteomes" id="UP000509222">
    <property type="component" value="Chromosome"/>
</dbReference>
<keyword evidence="3" id="KW-1185">Reference proteome</keyword>
<dbReference type="RefSeq" id="WP_036804555.1">
    <property type="nucleotide sequence ID" value="NZ_CP051177.1"/>
</dbReference>
<evidence type="ECO:0000259" key="1">
    <source>
        <dbReference type="Pfam" id="PF01593"/>
    </source>
</evidence>
<accession>A0A7H8QCW5</accession>
<reference evidence="3" key="1">
    <citation type="submission" date="2020-06" db="EMBL/GenBank/DDBJ databases">
        <title>Isolation of Planomicrobium glaciei.</title>
        <authorList>
            <person name="Malisova L."/>
            <person name="Safrankova R."/>
            <person name="Jakubu V."/>
            <person name="Spanelova P."/>
        </authorList>
    </citation>
    <scope>NUCLEOTIDE SEQUENCE [LARGE SCALE GENOMIC DNA]</scope>
    <source>
        <strain evidence="3">NRL-ATB46093</strain>
    </source>
</reference>
<protein>
    <submittedName>
        <fullName evidence="2">FAD-dependent oxidoreductase</fullName>
    </submittedName>
</protein>